<dbReference type="RefSeq" id="XP_033589659.1">
    <property type="nucleotide sequence ID" value="XM_033737092.1"/>
</dbReference>
<evidence type="ECO:0000256" key="1">
    <source>
        <dbReference type="SAM" id="MobiDB-lite"/>
    </source>
</evidence>
<accession>A0A6A6PSL3</accession>
<feature type="region of interest" description="Disordered" evidence="1">
    <location>
        <begin position="28"/>
        <end position="65"/>
    </location>
</feature>
<dbReference type="EMBL" id="MU001635">
    <property type="protein sequence ID" value="KAF2483089.1"/>
    <property type="molecule type" value="Genomic_DNA"/>
</dbReference>
<keyword evidence="3" id="KW-1185">Reference proteome</keyword>
<dbReference type="AlphaFoldDB" id="A0A6A6PSL3"/>
<name>A0A6A6PSL3_9PEZI</name>
<sequence length="114" mass="12170">MPISKFVEILDSADAPYSHENVSLEDVLEDKRHRSPSSGSTSSASSTSSANERPKIKTIASSGSHAINNRPAKFAAAIEYGGGGARTPTIPLIKPMHIEVRGRWGGNKEIDEPV</sequence>
<proteinExistence type="predicted"/>
<evidence type="ECO:0000313" key="2">
    <source>
        <dbReference type="EMBL" id="KAF2483089.1"/>
    </source>
</evidence>
<protein>
    <submittedName>
        <fullName evidence="2">Uncharacterized protein</fullName>
    </submittedName>
</protein>
<feature type="compositionally biased region" description="Low complexity" evidence="1">
    <location>
        <begin position="36"/>
        <end position="50"/>
    </location>
</feature>
<evidence type="ECO:0000313" key="3">
    <source>
        <dbReference type="Proteomes" id="UP000799767"/>
    </source>
</evidence>
<dbReference type="GeneID" id="54478094"/>
<organism evidence="2 3">
    <name type="scientific">Neohortaea acidophila</name>
    <dbReference type="NCBI Taxonomy" id="245834"/>
    <lineage>
        <taxon>Eukaryota</taxon>
        <taxon>Fungi</taxon>
        <taxon>Dikarya</taxon>
        <taxon>Ascomycota</taxon>
        <taxon>Pezizomycotina</taxon>
        <taxon>Dothideomycetes</taxon>
        <taxon>Dothideomycetidae</taxon>
        <taxon>Mycosphaerellales</taxon>
        <taxon>Teratosphaeriaceae</taxon>
        <taxon>Neohortaea</taxon>
    </lineage>
</organism>
<reference evidence="2" key="1">
    <citation type="journal article" date="2020" name="Stud. Mycol.">
        <title>101 Dothideomycetes genomes: a test case for predicting lifestyles and emergence of pathogens.</title>
        <authorList>
            <person name="Haridas S."/>
            <person name="Albert R."/>
            <person name="Binder M."/>
            <person name="Bloem J."/>
            <person name="Labutti K."/>
            <person name="Salamov A."/>
            <person name="Andreopoulos B."/>
            <person name="Baker S."/>
            <person name="Barry K."/>
            <person name="Bills G."/>
            <person name="Bluhm B."/>
            <person name="Cannon C."/>
            <person name="Castanera R."/>
            <person name="Culley D."/>
            <person name="Daum C."/>
            <person name="Ezra D."/>
            <person name="Gonzalez J."/>
            <person name="Henrissat B."/>
            <person name="Kuo A."/>
            <person name="Liang C."/>
            <person name="Lipzen A."/>
            <person name="Lutzoni F."/>
            <person name="Magnuson J."/>
            <person name="Mondo S."/>
            <person name="Nolan M."/>
            <person name="Ohm R."/>
            <person name="Pangilinan J."/>
            <person name="Park H.-J."/>
            <person name="Ramirez L."/>
            <person name="Alfaro M."/>
            <person name="Sun H."/>
            <person name="Tritt A."/>
            <person name="Yoshinaga Y."/>
            <person name="Zwiers L.-H."/>
            <person name="Turgeon B."/>
            <person name="Goodwin S."/>
            <person name="Spatafora J."/>
            <person name="Crous P."/>
            <person name="Grigoriev I."/>
        </authorList>
    </citation>
    <scope>NUCLEOTIDE SEQUENCE</scope>
    <source>
        <strain evidence="2">CBS 113389</strain>
    </source>
</reference>
<dbReference type="OrthoDB" id="3935322at2759"/>
<dbReference type="Proteomes" id="UP000799767">
    <property type="component" value="Unassembled WGS sequence"/>
</dbReference>
<gene>
    <name evidence="2" type="ORF">BDY17DRAFT_323853</name>
</gene>